<feature type="compositionally biased region" description="Basic and acidic residues" evidence="1">
    <location>
        <begin position="205"/>
        <end position="223"/>
    </location>
</feature>
<gene>
    <name evidence="3" type="ORF">EGW08_016413</name>
</gene>
<feature type="compositionally biased region" description="Basic and acidic residues" evidence="1">
    <location>
        <begin position="261"/>
        <end position="271"/>
    </location>
</feature>
<name>A0A3S0ZCN0_ELYCH</name>
<evidence type="ECO:0000313" key="4">
    <source>
        <dbReference type="Proteomes" id="UP000271974"/>
    </source>
</evidence>
<reference evidence="3 4" key="1">
    <citation type="submission" date="2019-01" db="EMBL/GenBank/DDBJ databases">
        <title>A draft genome assembly of the solar-powered sea slug Elysia chlorotica.</title>
        <authorList>
            <person name="Cai H."/>
            <person name="Li Q."/>
            <person name="Fang X."/>
            <person name="Li J."/>
            <person name="Curtis N.E."/>
            <person name="Altenburger A."/>
            <person name="Shibata T."/>
            <person name="Feng M."/>
            <person name="Maeda T."/>
            <person name="Schwartz J.A."/>
            <person name="Shigenobu S."/>
            <person name="Lundholm N."/>
            <person name="Nishiyama T."/>
            <person name="Yang H."/>
            <person name="Hasebe M."/>
            <person name="Li S."/>
            <person name="Pierce S.K."/>
            <person name="Wang J."/>
        </authorList>
    </citation>
    <scope>NUCLEOTIDE SEQUENCE [LARGE SCALE GENOMIC DNA]</scope>
    <source>
        <strain evidence="3">EC2010</strain>
        <tissue evidence="3">Whole organism of an adult</tissue>
    </source>
</reference>
<dbReference type="SUPFAM" id="SSF54160">
    <property type="entry name" value="Chromo domain-like"/>
    <property type="match status" value="1"/>
</dbReference>
<comment type="caution">
    <text evidence="3">The sequence shown here is derived from an EMBL/GenBank/DDBJ whole genome shotgun (WGS) entry which is preliminary data.</text>
</comment>
<feature type="compositionally biased region" description="Polar residues" evidence="1">
    <location>
        <begin position="423"/>
        <end position="439"/>
    </location>
</feature>
<feature type="compositionally biased region" description="Polar residues" evidence="1">
    <location>
        <begin position="67"/>
        <end position="79"/>
    </location>
</feature>
<feature type="compositionally biased region" description="Polar residues" evidence="1">
    <location>
        <begin position="168"/>
        <end position="181"/>
    </location>
</feature>
<dbReference type="GO" id="GO:0005634">
    <property type="term" value="C:nucleus"/>
    <property type="evidence" value="ECO:0007669"/>
    <property type="project" value="TreeGrafter"/>
</dbReference>
<feature type="compositionally biased region" description="Acidic residues" evidence="1">
    <location>
        <begin position="224"/>
        <end position="233"/>
    </location>
</feature>
<dbReference type="SMART" id="SM00298">
    <property type="entry name" value="CHROMO"/>
    <property type="match status" value="1"/>
</dbReference>
<dbReference type="Gene3D" id="1.10.12.10">
    <property type="entry name" value="Lyase 2-enoyl-coa Hydratase, Chain A, domain 2"/>
    <property type="match status" value="1"/>
</dbReference>
<dbReference type="Pfam" id="PF00385">
    <property type="entry name" value="Chromo"/>
    <property type="match status" value="1"/>
</dbReference>
<evidence type="ECO:0000313" key="3">
    <source>
        <dbReference type="EMBL" id="RUS75821.1"/>
    </source>
</evidence>
<dbReference type="InterPro" id="IPR029045">
    <property type="entry name" value="ClpP/crotonase-like_dom_sf"/>
</dbReference>
<feature type="compositionally biased region" description="Polar residues" evidence="1">
    <location>
        <begin position="148"/>
        <end position="161"/>
    </location>
</feature>
<organism evidence="3 4">
    <name type="scientific">Elysia chlorotica</name>
    <name type="common">Eastern emerald elysia</name>
    <name type="synonym">Sea slug</name>
    <dbReference type="NCBI Taxonomy" id="188477"/>
    <lineage>
        <taxon>Eukaryota</taxon>
        <taxon>Metazoa</taxon>
        <taxon>Spiralia</taxon>
        <taxon>Lophotrochozoa</taxon>
        <taxon>Mollusca</taxon>
        <taxon>Gastropoda</taxon>
        <taxon>Heterobranchia</taxon>
        <taxon>Euthyneura</taxon>
        <taxon>Panpulmonata</taxon>
        <taxon>Sacoglossa</taxon>
        <taxon>Placobranchoidea</taxon>
        <taxon>Plakobranchidae</taxon>
        <taxon>Elysia</taxon>
    </lineage>
</organism>
<proteinExistence type="predicted"/>
<dbReference type="PROSITE" id="PS50013">
    <property type="entry name" value="CHROMO_2"/>
    <property type="match status" value="1"/>
</dbReference>
<dbReference type="InterPro" id="IPR000953">
    <property type="entry name" value="Chromo/chromo_shadow_dom"/>
</dbReference>
<dbReference type="EMBL" id="RQTK01000709">
    <property type="protein sequence ID" value="RUS75821.1"/>
    <property type="molecule type" value="Genomic_DNA"/>
</dbReference>
<evidence type="ECO:0000259" key="2">
    <source>
        <dbReference type="PROSITE" id="PS50013"/>
    </source>
</evidence>
<dbReference type="SUPFAM" id="SSF52096">
    <property type="entry name" value="ClpP/crotonase"/>
    <property type="match status" value="1"/>
</dbReference>
<feature type="domain" description="Chromo" evidence="2">
    <location>
        <begin position="12"/>
        <end position="71"/>
    </location>
</feature>
<dbReference type="InterPro" id="IPR016197">
    <property type="entry name" value="Chromo-like_dom_sf"/>
</dbReference>
<feature type="region of interest" description="Disordered" evidence="1">
    <location>
        <begin position="67"/>
        <end position="233"/>
    </location>
</feature>
<dbReference type="InterPro" id="IPR001753">
    <property type="entry name" value="Enoyl-CoA_hydra/iso"/>
</dbReference>
<feature type="compositionally biased region" description="Basic residues" evidence="1">
    <location>
        <begin position="291"/>
        <end position="301"/>
    </location>
</feature>
<dbReference type="PANTHER" id="PTHR43684">
    <property type="match status" value="1"/>
</dbReference>
<feature type="compositionally biased region" description="Basic and acidic residues" evidence="1">
    <location>
        <begin position="280"/>
        <end position="290"/>
    </location>
</feature>
<feature type="non-terminal residue" evidence="3">
    <location>
        <position position="1"/>
    </location>
</feature>
<dbReference type="Proteomes" id="UP000271974">
    <property type="component" value="Unassembled WGS sequence"/>
</dbReference>
<dbReference type="OrthoDB" id="409763at2759"/>
<dbReference type="GO" id="GO:0003714">
    <property type="term" value="F:transcription corepressor activity"/>
    <property type="evidence" value="ECO:0007669"/>
    <property type="project" value="TreeGrafter"/>
</dbReference>
<evidence type="ECO:0000256" key="1">
    <source>
        <dbReference type="SAM" id="MobiDB-lite"/>
    </source>
</evidence>
<dbReference type="InterPro" id="IPR051053">
    <property type="entry name" value="ECH/Chromodomain_protein"/>
</dbReference>
<keyword evidence="4" id="KW-1185">Reference proteome</keyword>
<feature type="region of interest" description="Disordered" evidence="1">
    <location>
        <begin position="417"/>
        <end position="445"/>
    </location>
</feature>
<accession>A0A3S0ZCN0</accession>
<dbReference type="CDD" id="cd00024">
    <property type="entry name" value="CD_CSD"/>
    <property type="match status" value="1"/>
</dbReference>
<feature type="region of interest" description="Disordered" evidence="1">
    <location>
        <begin position="250"/>
        <end position="312"/>
    </location>
</feature>
<feature type="region of interest" description="Disordered" evidence="1">
    <location>
        <begin position="337"/>
        <end position="360"/>
    </location>
</feature>
<dbReference type="PANTHER" id="PTHR43684:SF11">
    <property type="entry name" value="CHROMO DOMAIN-CONTAINING PROTEIN"/>
    <property type="match status" value="1"/>
</dbReference>
<dbReference type="CDD" id="cd06558">
    <property type="entry name" value="crotonase-like"/>
    <property type="match status" value="1"/>
</dbReference>
<dbReference type="AlphaFoldDB" id="A0A3S0ZCN0"/>
<dbReference type="STRING" id="188477.A0A3S0ZCN0"/>
<dbReference type="Gene3D" id="3.90.226.10">
    <property type="entry name" value="2-enoyl-CoA Hydratase, Chain A, domain 1"/>
    <property type="match status" value="1"/>
</dbReference>
<feature type="compositionally biased region" description="Basic and acidic residues" evidence="1">
    <location>
        <begin position="80"/>
        <end position="90"/>
    </location>
</feature>
<dbReference type="Pfam" id="PF00378">
    <property type="entry name" value="ECH_1"/>
    <property type="match status" value="1"/>
</dbReference>
<sequence length="716" mass="78881">QSVGLTNDTSVISVESILGRKLLGSRSYYLVHWRGFSSDHDSWEPRTNLKACTSLIHSFNQDLAASKSQKGLLQNTKNSPIEKSKTESKVMRPSAEQLLSVAKKNPGGVTKQRLPSSFSARKKLRHSAEGLVNRSINLSNRGKRKRNTLGSSDILTATNGLSEKIPKQTLSQSTEKSTFDLQEQPKNKKQKQSDVNPSKKVFKHSSSDKAEKKADNLDVHVISDEEETNDEDDDVLYSLSSECAIIDVAVEGEKPHKKSNVKNDPKTEKPKKMVRPAKSAAEKKSLIPKEKVKKIGGKKKGMSLMESKKNSKDWMSKSGLFRSVSPPPQFTSVKHLLSSLDTEDPSKPSGNSLPHPVSPEASETYLADVPSSYPVPAAEEPFTDSEEQPLSASSLVYRSFLNSLPIQLHPAVAGHKHEKKNSVRSGSSCSTSATGQLSNGVGGETVERRTSVRSSECAFRYKQIVVKKCFRYTQIWLNTQTVMRNALNPQVIQEVVSALNSAKYDDSHLVLFSSLGNVFCSGTDLHFLISNDRKVAARQMADSIRELTKTFITFPKPIIAAVSGAAVGMGVSLLALCDVVYASDKASFHLPYSQLSQTPEGSSSFTLPLTLGLPSANELLYGGRKITAMEAYQLGLVSQVFWPTLMMQEVIPRAENMATCSAKALEATKLLIRSHHRTKMELTNETECNLLLERWLSIDCQRAIEAYLSNEKNLTF</sequence>
<dbReference type="Gene3D" id="2.40.50.40">
    <property type="match status" value="1"/>
</dbReference>
<protein>
    <recommendedName>
        <fullName evidence="2">Chromo domain-containing protein</fullName>
    </recommendedName>
</protein>
<dbReference type="InterPro" id="IPR023780">
    <property type="entry name" value="Chromo_domain"/>
</dbReference>
<dbReference type="InterPro" id="IPR014748">
    <property type="entry name" value="Enoyl-CoA_hydra_C"/>
</dbReference>